<dbReference type="InterPro" id="IPR004360">
    <property type="entry name" value="Glyas_Fos-R_dOase_dom"/>
</dbReference>
<dbReference type="EMBL" id="MSJM01000001">
    <property type="protein sequence ID" value="OLF48882.1"/>
    <property type="molecule type" value="Genomic_DNA"/>
</dbReference>
<dbReference type="CDD" id="cd06588">
    <property type="entry name" value="PhnB_like"/>
    <property type="match status" value="1"/>
</dbReference>
<dbReference type="InterPro" id="IPR028973">
    <property type="entry name" value="PhnB-like"/>
</dbReference>
<accession>A0A1Q8EAR8</accession>
<feature type="domain" description="Glyoxalase/fosfomycin resistance/dioxygenase" evidence="1">
    <location>
        <begin position="9"/>
        <end position="132"/>
    </location>
</feature>
<dbReference type="AlphaFoldDB" id="A0A1Q8EAR8"/>
<sequence>MIKALEIYLVTDGNGKEAVEFYKEALNAEVISSLTWGEQIPDCPAERAHLLMNAQLKVGEQRLMISDENPDFDYKHGYNMTAAIIVDSVMSAQEIYSKLSQDARKIHLELQETFWSPAYANLEDKFGMMWQISTEVG</sequence>
<keyword evidence="3" id="KW-1185">Reference proteome</keyword>
<evidence type="ECO:0000259" key="1">
    <source>
        <dbReference type="Pfam" id="PF00903"/>
    </source>
</evidence>
<proteinExistence type="predicted"/>
<organism evidence="2 3">
    <name type="scientific">Streptococcus cuniculi</name>
    <dbReference type="NCBI Taxonomy" id="1432788"/>
    <lineage>
        <taxon>Bacteria</taxon>
        <taxon>Bacillati</taxon>
        <taxon>Bacillota</taxon>
        <taxon>Bacilli</taxon>
        <taxon>Lactobacillales</taxon>
        <taxon>Streptococcaceae</taxon>
        <taxon>Streptococcus</taxon>
    </lineage>
</organism>
<name>A0A1Q8EAR8_9STRE</name>
<dbReference type="SUPFAM" id="SSF54593">
    <property type="entry name" value="Glyoxalase/Bleomycin resistance protein/Dihydroxybiphenyl dioxygenase"/>
    <property type="match status" value="1"/>
</dbReference>
<gene>
    <name evidence="2" type="ORF">BU202_00930</name>
</gene>
<dbReference type="PANTHER" id="PTHR33990:SF1">
    <property type="entry name" value="PROTEIN YJDN"/>
    <property type="match status" value="1"/>
</dbReference>
<comment type="caution">
    <text evidence="2">The sequence shown here is derived from an EMBL/GenBank/DDBJ whole genome shotgun (WGS) entry which is preliminary data.</text>
</comment>
<dbReference type="InterPro" id="IPR029068">
    <property type="entry name" value="Glyas_Bleomycin-R_OHBP_Dase"/>
</dbReference>
<dbReference type="OrthoDB" id="9795306at2"/>
<dbReference type="RefSeq" id="WP_075103925.1">
    <property type="nucleotide sequence ID" value="NZ_MSJM01000001.1"/>
</dbReference>
<dbReference type="Pfam" id="PF00903">
    <property type="entry name" value="Glyoxalase"/>
    <property type="match status" value="1"/>
</dbReference>
<dbReference type="Proteomes" id="UP000186890">
    <property type="component" value="Unassembled WGS sequence"/>
</dbReference>
<evidence type="ECO:0000313" key="3">
    <source>
        <dbReference type="Proteomes" id="UP000186890"/>
    </source>
</evidence>
<dbReference type="PANTHER" id="PTHR33990">
    <property type="entry name" value="PROTEIN YJDN-RELATED"/>
    <property type="match status" value="1"/>
</dbReference>
<evidence type="ECO:0000313" key="2">
    <source>
        <dbReference type="EMBL" id="OLF48882.1"/>
    </source>
</evidence>
<reference evidence="3" key="1">
    <citation type="submission" date="2016-12" db="EMBL/GenBank/DDBJ databases">
        <authorList>
            <person name="Gulvik C.A."/>
        </authorList>
    </citation>
    <scope>NUCLEOTIDE SEQUENCE [LARGE SCALE GENOMIC DNA]</scope>
    <source>
        <strain evidence="3">NED12-00049-6B</strain>
    </source>
</reference>
<protein>
    <submittedName>
        <fullName evidence="2">VOC family protein</fullName>
    </submittedName>
</protein>
<dbReference type="Gene3D" id="3.10.180.10">
    <property type="entry name" value="2,3-Dihydroxybiphenyl 1,2-Dioxygenase, domain 1"/>
    <property type="match status" value="1"/>
</dbReference>